<feature type="region of interest" description="Disordered" evidence="1">
    <location>
        <begin position="1"/>
        <end position="27"/>
    </location>
</feature>
<evidence type="ECO:0000256" key="1">
    <source>
        <dbReference type="SAM" id="MobiDB-lite"/>
    </source>
</evidence>
<name>A0ABN8M2T2_9CNID</name>
<comment type="caution">
    <text evidence="2">The sequence shown here is derived from an EMBL/GenBank/DDBJ whole genome shotgun (WGS) entry which is preliminary data.</text>
</comment>
<feature type="region of interest" description="Disordered" evidence="1">
    <location>
        <begin position="153"/>
        <end position="191"/>
    </location>
</feature>
<protein>
    <submittedName>
        <fullName evidence="2">Uncharacterized protein</fullName>
    </submittedName>
</protein>
<proteinExistence type="predicted"/>
<evidence type="ECO:0000313" key="2">
    <source>
        <dbReference type="EMBL" id="CAH3023909.1"/>
    </source>
</evidence>
<evidence type="ECO:0000313" key="3">
    <source>
        <dbReference type="Proteomes" id="UP001159427"/>
    </source>
</evidence>
<feature type="compositionally biased region" description="Basic and acidic residues" evidence="1">
    <location>
        <begin position="155"/>
        <end position="165"/>
    </location>
</feature>
<sequence>MGNIVDSVETQPAEAEEGINHSNSSDSLQYSVDETVIDLDAPEYKEYLKHKRKISRSEGNLHDISYLDWVKTNNVKLISRRLKASDLEVSDDKLARRSSAPITRNDFFAVKKNSEECEKRKLGSKQRIRDIKNKYNLKNRDYSARTYVWNEADEKDNRKEREERKRLRKQIRQKYNLQTPNVQRQISVAKG</sequence>
<reference evidence="2 3" key="1">
    <citation type="submission" date="2022-05" db="EMBL/GenBank/DDBJ databases">
        <authorList>
            <consortium name="Genoscope - CEA"/>
            <person name="William W."/>
        </authorList>
    </citation>
    <scope>NUCLEOTIDE SEQUENCE [LARGE SCALE GENOMIC DNA]</scope>
</reference>
<dbReference type="EMBL" id="CALNXI010000280">
    <property type="protein sequence ID" value="CAH3023909.1"/>
    <property type="molecule type" value="Genomic_DNA"/>
</dbReference>
<feature type="compositionally biased region" description="Polar residues" evidence="1">
    <location>
        <begin position="175"/>
        <end position="191"/>
    </location>
</feature>
<accession>A0ABN8M2T2</accession>
<dbReference type="Proteomes" id="UP001159427">
    <property type="component" value="Unassembled WGS sequence"/>
</dbReference>
<gene>
    <name evidence="2" type="ORF">PEVE_00020934</name>
</gene>
<keyword evidence="3" id="KW-1185">Reference proteome</keyword>
<organism evidence="2 3">
    <name type="scientific">Porites evermanni</name>
    <dbReference type="NCBI Taxonomy" id="104178"/>
    <lineage>
        <taxon>Eukaryota</taxon>
        <taxon>Metazoa</taxon>
        <taxon>Cnidaria</taxon>
        <taxon>Anthozoa</taxon>
        <taxon>Hexacorallia</taxon>
        <taxon>Scleractinia</taxon>
        <taxon>Fungiina</taxon>
        <taxon>Poritidae</taxon>
        <taxon>Porites</taxon>
    </lineage>
</organism>